<evidence type="ECO:0000313" key="3">
    <source>
        <dbReference type="EMBL" id="HGZ42569.1"/>
    </source>
</evidence>
<dbReference type="CDD" id="cd09618">
    <property type="entry name" value="CBM9_like_2"/>
    <property type="match status" value="1"/>
</dbReference>
<evidence type="ECO:0008006" key="4">
    <source>
        <dbReference type="Google" id="ProtNLM"/>
    </source>
</evidence>
<evidence type="ECO:0000259" key="1">
    <source>
        <dbReference type="Pfam" id="PF06452"/>
    </source>
</evidence>
<dbReference type="SUPFAM" id="SSF49344">
    <property type="entry name" value="CBD9-like"/>
    <property type="match status" value="1"/>
</dbReference>
<accession>A0A832HZY6</accession>
<sequence length="884" mass="98051">MLALLLAATLAAPASPMDHNDRPSAAHPPVRAQRLASPVVVDGVLSEEVWRTAEPAGDFRQRDPHEGAPASQRTEVRVAFDDEALYVGARLWDTAPDSILARLTRRDVNVPADRFSLYLDPYHDRRSGYFFEVNAAGVLYDGTLFNDGWDDYSWDGVWQGRARRDAEGWTCEMRIPFSQLRFASGGEGVWGVNFRRFIQRTNENLFYSVPPKNESGFVSRFPHLVGLDGIRPRRSVEIVPYVTGKAEFLNRAAGDPFHDGSETAPNAGVDLRTSLGPRLTLNATVNPDFGQVEVDPAIVNLSDVESYFDEKRPFFVEGSQIFRFGNEGASDYWGFDWPEPQFFYPRRLGRAPQGSPPDADHVDAPLATTILGAAKVTGKLGPGWNFGTLHAVTSREEADFASGAGRGQVEIEPLTYYGMVRAQKEFPERRHGLGLMTTLAGRHFEDPALASAINRTALVAGLDGWSFLDRDKTWVVSYWAAMSHVTGTAERIAALQRSSRHYFQRPDADHLTYDPSATSLTGGGARAWLNKERGRAFSNSAIGFMTPSFDVNDMGFHTRSDVINAHAGGGYKWTTPGRFKKYQHVLGALFGAWDFGGHRTGTGVFVAAETEFNNNVSAEARATWSPRTLDNRRTRGGPLTESAPGFEVSAYADTDGKRTRFYYLDLHGHQQPEANSYSFSIEPGIELKPVSNVTLGLGPELDIVRESAQYVMTGDADPTATATFGRRYVFARLDQRTFSANVRLNVAFTPALSLQLYAQPLVSSGAYADFKELARARSDEYLVYGTGGSTLRAVGDSLYADPDGAGPAAEFLLPRPDFNFKSLRGNAVLRWEYRPGSTLFLVWTQERLDFEPLGEFRLRRSLDRLIDREPENIFLAKVTWHLSP</sequence>
<dbReference type="GO" id="GO:0016052">
    <property type="term" value="P:carbohydrate catabolic process"/>
    <property type="evidence" value="ECO:0007669"/>
    <property type="project" value="InterPro"/>
</dbReference>
<dbReference type="AlphaFoldDB" id="A0A832HZY6"/>
<dbReference type="InterPro" id="IPR010502">
    <property type="entry name" value="Carb-bd_dom_fam9"/>
</dbReference>
<dbReference type="EMBL" id="DSQF01000006">
    <property type="protein sequence ID" value="HGZ42569.1"/>
    <property type="molecule type" value="Genomic_DNA"/>
</dbReference>
<reference evidence="3" key="1">
    <citation type="journal article" date="2020" name="mSystems">
        <title>Genome- and Community-Level Interaction Insights into Carbon Utilization and Element Cycling Functions of Hydrothermarchaeota in Hydrothermal Sediment.</title>
        <authorList>
            <person name="Zhou Z."/>
            <person name="Liu Y."/>
            <person name="Xu W."/>
            <person name="Pan J."/>
            <person name="Luo Z.H."/>
            <person name="Li M."/>
        </authorList>
    </citation>
    <scope>NUCLEOTIDE SEQUENCE [LARGE SCALE GENOMIC DNA]</scope>
    <source>
        <strain evidence="3">SpSt-381</strain>
    </source>
</reference>
<dbReference type="GO" id="GO:0004553">
    <property type="term" value="F:hydrolase activity, hydrolyzing O-glycosyl compounds"/>
    <property type="evidence" value="ECO:0007669"/>
    <property type="project" value="InterPro"/>
</dbReference>
<dbReference type="GO" id="GO:0030246">
    <property type="term" value="F:carbohydrate binding"/>
    <property type="evidence" value="ECO:0007669"/>
    <property type="project" value="InterPro"/>
</dbReference>
<proteinExistence type="predicted"/>
<dbReference type="Gene3D" id="2.60.40.1190">
    <property type="match status" value="1"/>
</dbReference>
<dbReference type="Pfam" id="PF19313">
    <property type="entry name" value="DUF5916"/>
    <property type="match status" value="1"/>
</dbReference>
<comment type="caution">
    <text evidence="3">The sequence shown here is derived from an EMBL/GenBank/DDBJ whole genome shotgun (WGS) entry which is preliminary data.</text>
</comment>
<dbReference type="InterPro" id="IPR045670">
    <property type="entry name" value="DUF5916"/>
</dbReference>
<name>A0A832HZY6_UNCEI</name>
<organism evidence="3">
    <name type="scientific">Eiseniibacteriota bacterium</name>
    <dbReference type="NCBI Taxonomy" id="2212470"/>
    <lineage>
        <taxon>Bacteria</taxon>
        <taxon>Candidatus Eiseniibacteriota</taxon>
    </lineage>
</organism>
<protein>
    <recommendedName>
        <fullName evidence="4">Carbohydrate binding family 9 domain-containing protein</fullName>
    </recommendedName>
</protein>
<feature type="domain" description="Carbohydrate-binding" evidence="1">
    <location>
        <begin position="41"/>
        <end position="182"/>
    </location>
</feature>
<evidence type="ECO:0000259" key="2">
    <source>
        <dbReference type="Pfam" id="PF19313"/>
    </source>
</evidence>
<feature type="domain" description="DUF5916" evidence="2">
    <location>
        <begin position="238"/>
        <end position="882"/>
    </location>
</feature>
<gene>
    <name evidence="3" type="ORF">ENR23_03930</name>
</gene>
<dbReference type="Pfam" id="PF06452">
    <property type="entry name" value="CBM9_1"/>
    <property type="match status" value="1"/>
</dbReference>